<evidence type="ECO:0000313" key="2">
    <source>
        <dbReference type="EMBL" id="KAK0749685.1"/>
    </source>
</evidence>
<dbReference type="PANTHER" id="PTHR24148:SF81">
    <property type="entry name" value="HETEROKARYON INCOMPATIBILITY DOMAIN-CONTAINING PROTEIN"/>
    <property type="match status" value="1"/>
</dbReference>
<proteinExistence type="predicted"/>
<sequence>MLRYLRPSRGIRLVWIDAICINQDDPTEKALQVANMRSVYQQCSRVVIYLGADLVANPPTPDIEARMHPSRHALHEFDRVMASSVGGQEMAMTLSDLLTRRYFSRVWVIQEVLLSRAAVIPIGGREFWATGLTPIKYEDARKLENTPSWSEAWKWESTTVPWMRDICCGSLHASTTIYDVRSVLGNPRRRTLEISSLASLAS</sequence>
<gene>
    <name evidence="2" type="ORF">B0T18DRAFT_113238</name>
</gene>
<dbReference type="AlphaFoldDB" id="A0AA40K8G4"/>
<name>A0AA40K8G4_9PEZI</name>
<dbReference type="InterPro" id="IPR052895">
    <property type="entry name" value="HetReg/Transcr_Mod"/>
</dbReference>
<evidence type="ECO:0000259" key="1">
    <source>
        <dbReference type="Pfam" id="PF06985"/>
    </source>
</evidence>
<dbReference type="PANTHER" id="PTHR24148">
    <property type="entry name" value="ANKYRIN REPEAT DOMAIN-CONTAINING PROTEIN 39 HOMOLOG-RELATED"/>
    <property type="match status" value="1"/>
</dbReference>
<dbReference type="InterPro" id="IPR010730">
    <property type="entry name" value="HET"/>
</dbReference>
<dbReference type="EMBL" id="JAUKUD010000003">
    <property type="protein sequence ID" value="KAK0749685.1"/>
    <property type="molecule type" value="Genomic_DNA"/>
</dbReference>
<organism evidence="2 3">
    <name type="scientific">Schizothecium vesticola</name>
    <dbReference type="NCBI Taxonomy" id="314040"/>
    <lineage>
        <taxon>Eukaryota</taxon>
        <taxon>Fungi</taxon>
        <taxon>Dikarya</taxon>
        <taxon>Ascomycota</taxon>
        <taxon>Pezizomycotina</taxon>
        <taxon>Sordariomycetes</taxon>
        <taxon>Sordariomycetidae</taxon>
        <taxon>Sordariales</taxon>
        <taxon>Schizotheciaceae</taxon>
        <taxon>Schizothecium</taxon>
    </lineage>
</organism>
<dbReference type="Proteomes" id="UP001172155">
    <property type="component" value="Unassembled WGS sequence"/>
</dbReference>
<keyword evidence="3" id="KW-1185">Reference proteome</keyword>
<reference evidence="2" key="1">
    <citation type="submission" date="2023-06" db="EMBL/GenBank/DDBJ databases">
        <title>Genome-scale phylogeny and comparative genomics of the fungal order Sordariales.</title>
        <authorList>
            <consortium name="Lawrence Berkeley National Laboratory"/>
            <person name="Hensen N."/>
            <person name="Bonometti L."/>
            <person name="Westerberg I."/>
            <person name="Brannstrom I.O."/>
            <person name="Guillou S."/>
            <person name="Cros-Aarteil S."/>
            <person name="Calhoun S."/>
            <person name="Haridas S."/>
            <person name="Kuo A."/>
            <person name="Mondo S."/>
            <person name="Pangilinan J."/>
            <person name="Riley R."/>
            <person name="LaButti K."/>
            <person name="Andreopoulos B."/>
            <person name="Lipzen A."/>
            <person name="Chen C."/>
            <person name="Yanf M."/>
            <person name="Daum C."/>
            <person name="Ng V."/>
            <person name="Clum A."/>
            <person name="Steindorff A."/>
            <person name="Ohm R."/>
            <person name="Martin F."/>
            <person name="Silar P."/>
            <person name="Natvig D."/>
            <person name="Lalanne C."/>
            <person name="Gautier V."/>
            <person name="Ament-velasquez S.L."/>
            <person name="Kruys A."/>
            <person name="Hutchinson M.I."/>
            <person name="Powell A.J."/>
            <person name="Barry K."/>
            <person name="Miller A.N."/>
            <person name="Grigoriev I.V."/>
            <person name="Debuchy R."/>
            <person name="Gladieux P."/>
            <person name="Thoren M.H."/>
            <person name="Johannesson H."/>
        </authorList>
    </citation>
    <scope>NUCLEOTIDE SEQUENCE</scope>
    <source>
        <strain evidence="2">SMH3187-1</strain>
    </source>
</reference>
<feature type="domain" description="Heterokaryon incompatibility" evidence="1">
    <location>
        <begin position="2"/>
        <end position="111"/>
    </location>
</feature>
<comment type="caution">
    <text evidence="2">The sequence shown here is derived from an EMBL/GenBank/DDBJ whole genome shotgun (WGS) entry which is preliminary data.</text>
</comment>
<evidence type="ECO:0000313" key="3">
    <source>
        <dbReference type="Proteomes" id="UP001172155"/>
    </source>
</evidence>
<protein>
    <submittedName>
        <fullName evidence="2">Heterokaryon incompatibility protein-domain-containing protein</fullName>
    </submittedName>
</protein>
<dbReference type="Pfam" id="PF06985">
    <property type="entry name" value="HET"/>
    <property type="match status" value="1"/>
</dbReference>
<accession>A0AA40K8G4</accession>